<name>A0A0G2I1N9_9PEZI</name>
<dbReference type="EMBL" id="LCUC01000220">
    <property type="protein sequence ID" value="KKY34005.1"/>
    <property type="molecule type" value="Genomic_DNA"/>
</dbReference>
<feature type="binding site" evidence="2">
    <location>
        <begin position="399"/>
        <end position="401"/>
    </location>
    <ligand>
        <name>L-glutamate</name>
        <dbReference type="ChEBI" id="CHEBI:29985"/>
    </ligand>
</feature>
<proteinExistence type="predicted"/>
<dbReference type="OrthoDB" id="1081007at2759"/>
<feature type="binding site" evidence="2">
    <location>
        <position position="474"/>
    </location>
    <ligand>
        <name>L-glutamate</name>
        <dbReference type="ChEBI" id="CHEBI:29985"/>
    </ligand>
</feature>
<evidence type="ECO:0000256" key="2">
    <source>
        <dbReference type="PIRSR" id="PIRSR600101-2"/>
    </source>
</evidence>
<evidence type="ECO:0000313" key="5">
    <source>
        <dbReference type="EMBL" id="KKY34005.1"/>
    </source>
</evidence>
<comment type="catalytic activity">
    <reaction evidence="3">
        <text>glutathione + H2O = L-cysteinylglycine + L-glutamate</text>
        <dbReference type="Rhea" id="RHEA:28807"/>
        <dbReference type="ChEBI" id="CHEBI:15377"/>
        <dbReference type="ChEBI" id="CHEBI:29985"/>
        <dbReference type="ChEBI" id="CHEBI:57925"/>
        <dbReference type="ChEBI" id="CHEBI:61694"/>
        <dbReference type="EC" id="3.4.19.13"/>
    </reaction>
</comment>
<evidence type="ECO:0000256" key="3">
    <source>
        <dbReference type="RuleBase" id="RU368068"/>
    </source>
</evidence>
<dbReference type="Pfam" id="PF01019">
    <property type="entry name" value="G_glu_transpept"/>
    <property type="match status" value="1"/>
</dbReference>
<dbReference type="Gene3D" id="3.60.20.40">
    <property type="match status" value="1"/>
</dbReference>
<keyword evidence="4" id="KW-0732">Signal</keyword>
<evidence type="ECO:0000256" key="1">
    <source>
        <dbReference type="PIRSR" id="PIRSR600101-1"/>
    </source>
</evidence>
<accession>A0A0G2I1N9</accession>
<dbReference type="InterPro" id="IPR029055">
    <property type="entry name" value="Ntn_hydrolases_N"/>
</dbReference>
<dbReference type="NCBIfam" id="TIGR00066">
    <property type="entry name" value="g_glut_trans"/>
    <property type="match status" value="1"/>
</dbReference>
<dbReference type="EC" id="3.4.19.13" evidence="3"/>
<evidence type="ECO:0000256" key="4">
    <source>
        <dbReference type="SAM" id="SignalP"/>
    </source>
</evidence>
<comment type="caution">
    <text evidence="5">The sequence shown here is derived from an EMBL/GenBank/DDBJ whole genome shotgun (WGS) entry which is preliminary data.</text>
</comment>
<keyword evidence="6" id="KW-1185">Reference proteome</keyword>
<dbReference type="GO" id="GO:0005886">
    <property type="term" value="C:plasma membrane"/>
    <property type="evidence" value="ECO:0007669"/>
    <property type="project" value="TreeGrafter"/>
</dbReference>
<dbReference type="AlphaFoldDB" id="A0A0G2I1N9"/>
<dbReference type="GO" id="GO:0103068">
    <property type="term" value="F:leukotriene C4 gamma-glutamyl transferase activity"/>
    <property type="evidence" value="ECO:0007669"/>
    <property type="project" value="UniProtKB-EC"/>
</dbReference>
<dbReference type="PANTHER" id="PTHR11686:SF62">
    <property type="entry name" value="GLUTATHIONE HYDROLASE"/>
    <property type="match status" value="1"/>
</dbReference>
<dbReference type="FunFam" id="1.10.246.130:FF:000001">
    <property type="entry name" value="Gamma-glutamyltransferase 5 isoform 1"/>
    <property type="match status" value="1"/>
</dbReference>
<gene>
    <name evidence="5" type="ORF">UCDDA912_g06036</name>
</gene>
<comment type="catalytic activity">
    <reaction evidence="3">
        <text>an N-terminal (5-L-glutamyl)-[peptide] + an alpha-amino acid = 5-L-glutamyl amino acid + an N-terminal L-alpha-aminoacyl-[peptide]</text>
        <dbReference type="Rhea" id="RHEA:23904"/>
        <dbReference type="Rhea" id="RHEA-COMP:9780"/>
        <dbReference type="Rhea" id="RHEA-COMP:9795"/>
        <dbReference type="ChEBI" id="CHEBI:77644"/>
        <dbReference type="ChEBI" id="CHEBI:78597"/>
        <dbReference type="ChEBI" id="CHEBI:78599"/>
        <dbReference type="ChEBI" id="CHEBI:78608"/>
        <dbReference type="EC" id="2.3.2.2"/>
    </reaction>
</comment>
<evidence type="ECO:0000313" key="6">
    <source>
        <dbReference type="Proteomes" id="UP000034680"/>
    </source>
</evidence>
<dbReference type="FunFam" id="3.60.20.40:FF:000008">
    <property type="entry name" value="Gamma-glutamyltranspeptidase (Eurofung)"/>
    <property type="match status" value="1"/>
</dbReference>
<dbReference type="UniPathway" id="UPA00204"/>
<dbReference type="STRING" id="1214573.A0A0G2I1N9"/>
<feature type="binding site" evidence="2">
    <location>
        <position position="423"/>
    </location>
    <ligand>
        <name>L-glutamate</name>
        <dbReference type="ChEBI" id="CHEBI:29985"/>
    </ligand>
</feature>
<dbReference type="InterPro" id="IPR043137">
    <property type="entry name" value="GGT_ssub_C"/>
</dbReference>
<dbReference type="PANTHER" id="PTHR11686">
    <property type="entry name" value="GAMMA GLUTAMYL TRANSPEPTIDASE"/>
    <property type="match status" value="1"/>
</dbReference>
<comment type="pathway">
    <text evidence="3">Sulfur metabolism; glutathione metabolism.</text>
</comment>
<dbReference type="EC" id="2.3.2.2" evidence="3"/>
<organism evidence="5 6">
    <name type="scientific">Diaporthe ampelina</name>
    <dbReference type="NCBI Taxonomy" id="1214573"/>
    <lineage>
        <taxon>Eukaryota</taxon>
        <taxon>Fungi</taxon>
        <taxon>Dikarya</taxon>
        <taxon>Ascomycota</taxon>
        <taxon>Pezizomycotina</taxon>
        <taxon>Sordariomycetes</taxon>
        <taxon>Sordariomycetidae</taxon>
        <taxon>Diaporthales</taxon>
        <taxon>Diaporthaceae</taxon>
        <taxon>Diaporthe</taxon>
    </lineage>
</organism>
<sequence length="571" mass="60306">MAIGRLTPAGQLLLALGLGLSQLASAHPTTYPGSNSTDAKLGAVASESAVCSNVGIKLLEQGGNAIDAMVGTTFCVGVVGMYHSDIGGGGFALVKSPNGTYECVDFRETAAASYYETMYVNNTNLSLYGGLAAGVPGELRGLEYMHDKYGSLPWKTVMQPAIDIARNGFEVTADTVRYIASISNPEFLTQDPSWAVDFAPNGTIVQLGQTMTRKRYANTLETISNEGAAAFYEGAIANATINALQASGGTMTLEDLANYTIAIRDAVAINYRGYKATACSAPSGGEVALSILNIINGYDGFGDPAQINLTTHRLDEAFRWSYGLRVNLGDPSFVPNLTEYQANMLSEETAAEIRSKISDTRTFNASFYNPSNTEILSDNGTSHIAAADKSGLTVSITTTINTIFGSRVMVPETGLILNNEMNDFSTPGSTNAFGYEPSEANFIRPGKRPLSSISPTILEYPGGGLFFISGSAGGSRIISATAQIIHNALDRNMSAAEALAEPRLHDQLSPNVVSFEYAFDNSTTAFMASLGHTAQWVAPGSSTAQAIRRLPNGTFDAAGEPRLFASGGFAI</sequence>
<keyword evidence="3" id="KW-0378">Hydrolase</keyword>
<protein>
    <recommendedName>
        <fullName evidence="3">Glutathione hydrolase</fullName>
        <ecNumber evidence="3">2.3.2.2</ecNumber>
        <ecNumber evidence="3">3.4.19.13</ecNumber>
    </recommendedName>
    <alternativeName>
        <fullName evidence="3">Gamma-glutamyltransferase</fullName>
    </alternativeName>
    <alternativeName>
        <fullName evidence="3">Gamma-glutamyltranspeptidase</fullName>
    </alternativeName>
</protein>
<dbReference type="Proteomes" id="UP000034680">
    <property type="component" value="Unassembled WGS sequence"/>
</dbReference>
<keyword evidence="3" id="KW-0808">Transferase</keyword>
<reference evidence="5 6" key="1">
    <citation type="submission" date="2015-05" db="EMBL/GenBank/DDBJ databases">
        <title>Distinctive expansion of gene families associated with plant cell wall degradation and secondary metabolism in the genomes of grapevine trunk pathogens.</title>
        <authorList>
            <person name="Lawrence D.P."/>
            <person name="Travadon R."/>
            <person name="Rolshausen P.E."/>
            <person name="Baumgartner K."/>
        </authorList>
    </citation>
    <scope>NUCLEOTIDE SEQUENCE [LARGE SCALE GENOMIC DNA]</scope>
    <source>
        <strain evidence="5">DA912</strain>
    </source>
</reference>
<dbReference type="SUPFAM" id="SSF56235">
    <property type="entry name" value="N-terminal nucleophile aminohydrolases (Ntn hydrolases)"/>
    <property type="match status" value="1"/>
</dbReference>
<feature type="binding site" evidence="2">
    <location>
        <position position="107"/>
    </location>
    <ligand>
        <name>L-glutamate</name>
        <dbReference type="ChEBI" id="CHEBI:29985"/>
    </ligand>
</feature>
<feature type="active site" description="Nucleophile" evidence="1">
    <location>
        <position position="381"/>
    </location>
</feature>
<comment type="function">
    <text evidence="3">Cleaves the gamma-glutamyl peptide bond of glutathione and glutathione conjugates.</text>
</comment>
<feature type="signal peptide" evidence="4">
    <location>
        <begin position="1"/>
        <end position="26"/>
    </location>
</feature>
<keyword evidence="3" id="KW-0012">Acyltransferase</keyword>
<dbReference type="GO" id="GO:0006751">
    <property type="term" value="P:glutathione catabolic process"/>
    <property type="evidence" value="ECO:0007669"/>
    <property type="project" value="UniProtKB-UniRule"/>
</dbReference>
<dbReference type="Gene3D" id="1.10.246.130">
    <property type="match status" value="1"/>
</dbReference>
<dbReference type="InterPro" id="IPR043138">
    <property type="entry name" value="GGT_lsub"/>
</dbReference>
<reference evidence="5 6" key="2">
    <citation type="submission" date="2015-05" db="EMBL/GenBank/DDBJ databases">
        <authorList>
            <person name="Morales-Cruz A."/>
            <person name="Amrine K.C."/>
            <person name="Cantu D."/>
        </authorList>
    </citation>
    <scope>NUCLEOTIDE SEQUENCE [LARGE SCALE GENOMIC DNA]</scope>
    <source>
        <strain evidence="5">DA912</strain>
    </source>
</reference>
<feature type="binding site" evidence="2">
    <location>
        <begin position="451"/>
        <end position="452"/>
    </location>
    <ligand>
        <name>L-glutamate</name>
        <dbReference type="ChEBI" id="CHEBI:29985"/>
    </ligand>
</feature>
<comment type="catalytic activity">
    <reaction evidence="3">
        <text>an S-substituted glutathione + H2O = an S-substituted L-cysteinylglycine + L-glutamate</text>
        <dbReference type="Rhea" id="RHEA:59468"/>
        <dbReference type="ChEBI" id="CHEBI:15377"/>
        <dbReference type="ChEBI" id="CHEBI:29985"/>
        <dbReference type="ChEBI" id="CHEBI:90779"/>
        <dbReference type="ChEBI" id="CHEBI:143103"/>
        <dbReference type="EC" id="3.4.19.13"/>
    </reaction>
</comment>
<feature type="chain" id="PRO_5002545468" description="Glutathione hydrolase" evidence="4">
    <location>
        <begin position="27"/>
        <end position="571"/>
    </location>
</feature>
<dbReference type="InterPro" id="IPR000101">
    <property type="entry name" value="GGT_peptidase"/>
</dbReference>
<dbReference type="GO" id="GO:0036374">
    <property type="term" value="F:glutathione hydrolase activity"/>
    <property type="evidence" value="ECO:0007669"/>
    <property type="project" value="UniProtKB-UniRule"/>
</dbReference>
<dbReference type="PRINTS" id="PR01210">
    <property type="entry name" value="GGTRANSPTASE"/>
</dbReference>